<evidence type="ECO:0000256" key="1">
    <source>
        <dbReference type="SAM" id="MobiDB-lite"/>
    </source>
</evidence>
<gene>
    <name evidence="2" type="ORF">CRG98_005454</name>
</gene>
<name>A0A2I0L228_PUNGR</name>
<feature type="region of interest" description="Disordered" evidence="1">
    <location>
        <begin position="1"/>
        <end position="103"/>
    </location>
</feature>
<dbReference type="AlphaFoldDB" id="A0A2I0L228"/>
<comment type="caution">
    <text evidence="2">The sequence shown here is derived from an EMBL/GenBank/DDBJ whole genome shotgun (WGS) entry which is preliminary data.</text>
</comment>
<organism evidence="2 3">
    <name type="scientific">Punica granatum</name>
    <name type="common">Pomegranate</name>
    <dbReference type="NCBI Taxonomy" id="22663"/>
    <lineage>
        <taxon>Eukaryota</taxon>
        <taxon>Viridiplantae</taxon>
        <taxon>Streptophyta</taxon>
        <taxon>Embryophyta</taxon>
        <taxon>Tracheophyta</taxon>
        <taxon>Spermatophyta</taxon>
        <taxon>Magnoliopsida</taxon>
        <taxon>eudicotyledons</taxon>
        <taxon>Gunneridae</taxon>
        <taxon>Pentapetalae</taxon>
        <taxon>rosids</taxon>
        <taxon>malvids</taxon>
        <taxon>Myrtales</taxon>
        <taxon>Lythraceae</taxon>
        <taxon>Punica</taxon>
    </lineage>
</organism>
<dbReference type="Proteomes" id="UP000233551">
    <property type="component" value="Unassembled WGS sequence"/>
</dbReference>
<sequence>MSPVPTEDTSNLGGGVGTANRRPQPLHGDRRYLRRTPEGSGLPIGSPNPESTEDLESEGWGSPIGVANPNQLGTSDSESSVDLLLGPPSTGGGRQLGSPTRIN</sequence>
<feature type="compositionally biased region" description="Polar residues" evidence="1">
    <location>
        <begin position="68"/>
        <end position="80"/>
    </location>
</feature>
<evidence type="ECO:0000313" key="2">
    <source>
        <dbReference type="EMBL" id="PKI74216.1"/>
    </source>
</evidence>
<keyword evidence="3" id="KW-1185">Reference proteome</keyword>
<reference evidence="2 3" key="1">
    <citation type="submission" date="2017-11" db="EMBL/GenBank/DDBJ databases">
        <title>De-novo sequencing of pomegranate (Punica granatum L.) genome.</title>
        <authorList>
            <person name="Akparov Z."/>
            <person name="Amiraslanov A."/>
            <person name="Hajiyeva S."/>
            <person name="Abbasov M."/>
            <person name="Kaur K."/>
            <person name="Hamwieh A."/>
            <person name="Solovyev V."/>
            <person name="Salamov A."/>
            <person name="Braich B."/>
            <person name="Kosarev P."/>
            <person name="Mahmoud A."/>
            <person name="Hajiyev E."/>
            <person name="Babayeva S."/>
            <person name="Izzatullayeva V."/>
            <person name="Mammadov A."/>
            <person name="Mammadov A."/>
            <person name="Sharifova S."/>
            <person name="Ojaghi J."/>
            <person name="Eynullazada K."/>
            <person name="Bayramov B."/>
            <person name="Abdulazimova A."/>
            <person name="Shahmuradov I."/>
        </authorList>
    </citation>
    <scope>NUCLEOTIDE SEQUENCE [LARGE SCALE GENOMIC DNA]</scope>
    <source>
        <strain evidence="3">cv. AG2017</strain>
        <tissue evidence="2">Leaf</tissue>
    </source>
</reference>
<protein>
    <submittedName>
        <fullName evidence="2">Uncharacterized protein</fullName>
    </submittedName>
</protein>
<proteinExistence type="predicted"/>
<evidence type="ECO:0000313" key="3">
    <source>
        <dbReference type="Proteomes" id="UP000233551"/>
    </source>
</evidence>
<feature type="compositionally biased region" description="Basic and acidic residues" evidence="1">
    <location>
        <begin position="27"/>
        <end position="37"/>
    </location>
</feature>
<dbReference type="EMBL" id="PGOL01000222">
    <property type="protein sequence ID" value="PKI74216.1"/>
    <property type="molecule type" value="Genomic_DNA"/>
</dbReference>
<accession>A0A2I0L228</accession>